<keyword evidence="4" id="KW-1185">Reference proteome</keyword>
<evidence type="ECO:0000313" key="3">
    <source>
        <dbReference type="EMBL" id="EGA92863.1"/>
    </source>
</evidence>
<dbReference type="AlphaFoldDB" id="E7GQQ3"/>
<dbReference type="InterPro" id="IPR050194">
    <property type="entry name" value="Glycosyltransferase_grp1"/>
</dbReference>
<dbReference type="EMBL" id="ADLQ01000073">
    <property type="protein sequence ID" value="EGA92863.1"/>
    <property type="molecule type" value="Genomic_DNA"/>
</dbReference>
<organism evidence="3 4">
    <name type="scientific">Clostridium symbiosum (strain WAL-14163)</name>
    <dbReference type="NCBI Taxonomy" id="742740"/>
    <lineage>
        <taxon>Bacteria</taxon>
        <taxon>Bacillati</taxon>
        <taxon>Bacillota</taxon>
        <taxon>Clostridia</taxon>
        <taxon>Lachnospirales</taxon>
        <taxon>Lachnospiraceae</taxon>
        <taxon>Otoolea</taxon>
    </lineage>
</organism>
<evidence type="ECO:0000259" key="1">
    <source>
        <dbReference type="Pfam" id="PF00534"/>
    </source>
</evidence>
<feature type="domain" description="Glycosyl transferase family 1" evidence="1">
    <location>
        <begin position="166"/>
        <end position="337"/>
    </location>
</feature>
<dbReference type="HOGENOM" id="CLU_009583_2_5_9"/>
<dbReference type="eggNOG" id="COG0438">
    <property type="taxonomic scope" value="Bacteria"/>
</dbReference>
<accession>E7GQQ3</accession>
<dbReference type="InterPro" id="IPR001296">
    <property type="entry name" value="Glyco_trans_1"/>
</dbReference>
<evidence type="ECO:0000313" key="4">
    <source>
        <dbReference type="Proteomes" id="UP000002970"/>
    </source>
</evidence>
<dbReference type="PANTHER" id="PTHR45947">
    <property type="entry name" value="SULFOQUINOVOSYL TRANSFERASE SQD2"/>
    <property type="match status" value="1"/>
</dbReference>
<dbReference type="Proteomes" id="UP000002970">
    <property type="component" value="Unassembled WGS sequence"/>
</dbReference>
<dbReference type="Pfam" id="PF13477">
    <property type="entry name" value="Glyco_trans_4_2"/>
    <property type="match status" value="1"/>
</dbReference>
<feature type="domain" description="Glycosyltransferase subfamily 4-like N-terminal" evidence="2">
    <location>
        <begin position="6"/>
        <end position="140"/>
    </location>
</feature>
<name>E7GQQ3_CLOS6</name>
<dbReference type="Pfam" id="PF00534">
    <property type="entry name" value="Glycos_transf_1"/>
    <property type="match status" value="1"/>
</dbReference>
<dbReference type="Gene3D" id="3.40.50.2000">
    <property type="entry name" value="Glycogen Phosphorylase B"/>
    <property type="match status" value="2"/>
</dbReference>
<reference evidence="3 4" key="1">
    <citation type="submission" date="2010-12" db="EMBL/GenBank/DDBJ databases">
        <title>The Genome Sequence of Clostridium symbiosum strain WAL-14163.</title>
        <authorList>
            <person name="Earl A."/>
            <person name="Ward D."/>
            <person name="Feldgarden M."/>
            <person name="Gevers D."/>
            <person name="Finegold S.M."/>
            <person name="Summanen P.H."/>
            <person name="Molitoris D.R."/>
            <person name="Vaisanen M.L."/>
            <person name="Daigneault M."/>
            <person name="Young S.K."/>
            <person name="Zeng Q."/>
            <person name="Gargeya S."/>
            <person name="Fitzgerald M."/>
            <person name="Haas B."/>
            <person name="Abouelleil A."/>
            <person name="Alvarado L."/>
            <person name="Arachchi H.M."/>
            <person name="Berlin A."/>
            <person name="Brown A."/>
            <person name="Chapman S.B."/>
            <person name="Chen Z."/>
            <person name="Dunbar C."/>
            <person name="Freedman E."/>
            <person name="Gearin G."/>
            <person name="Gellesch M."/>
            <person name="Goldberg J."/>
            <person name="Griggs A."/>
            <person name="Gujja S."/>
            <person name="Heilman E."/>
            <person name="Heiman D."/>
            <person name="Howarth C."/>
            <person name="Larson L."/>
            <person name="Lui A."/>
            <person name="MacDonald P.J.P."/>
            <person name="Mehta T."/>
            <person name="Montmayeur A."/>
            <person name="Murphy C."/>
            <person name="Neiman D."/>
            <person name="Pearson M."/>
            <person name="Priest M."/>
            <person name="Roberts A."/>
            <person name="Saif S."/>
            <person name="Shea T."/>
            <person name="Shenoy N."/>
            <person name="Sisk P."/>
            <person name="Stolte C."/>
            <person name="Sykes S."/>
            <person name="White J."/>
            <person name="Yandava C."/>
            <person name="Nusbaum C."/>
            <person name="Birren B."/>
        </authorList>
    </citation>
    <scope>NUCLEOTIDE SEQUENCE [LARGE SCALE GENOMIC DNA]</scope>
    <source>
        <strain evidence="3 4">WAL-14163</strain>
    </source>
</reference>
<dbReference type="STRING" id="1512.GCA_900049235_03508"/>
<dbReference type="PANTHER" id="PTHR45947:SF3">
    <property type="entry name" value="SULFOQUINOVOSYL TRANSFERASE SQD2"/>
    <property type="match status" value="1"/>
</dbReference>
<gene>
    <name evidence="3" type="ORF">HMPREF9474_03248</name>
</gene>
<dbReference type="GO" id="GO:0016757">
    <property type="term" value="F:glycosyltransferase activity"/>
    <property type="evidence" value="ECO:0007669"/>
    <property type="project" value="InterPro"/>
</dbReference>
<evidence type="ECO:0000259" key="2">
    <source>
        <dbReference type="Pfam" id="PF13477"/>
    </source>
</evidence>
<protein>
    <submittedName>
        <fullName evidence="3">Uncharacterized protein</fullName>
    </submittedName>
</protein>
<dbReference type="InterPro" id="IPR028098">
    <property type="entry name" value="Glyco_trans_4-like_N"/>
</dbReference>
<proteinExistence type="predicted"/>
<dbReference type="SUPFAM" id="SSF53756">
    <property type="entry name" value="UDP-Glycosyltransferase/glycogen phosphorylase"/>
    <property type="match status" value="1"/>
</dbReference>
<comment type="caution">
    <text evidence="3">The sequence shown here is derived from an EMBL/GenBank/DDBJ whole genome shotgun (WGS) entry which is preliminary data.</text>
</comment>
<sequence length="364" mass="41764">MGRYMKILFLAPANSIHTIRWVNALAERENQVLLVSLQDHKKDDIGLTNNVTVKYLKISGLKGYYLNAFELKKIESDFHPNIINVHYASGYGTLARAAKLSNIILSVWGSDVYDFPYESKLKMYIIRKNLLYAKQLLSTSYAMAEQVKKLIGEIEIEVTPFGVDTEKFKKLERKRDSMFSIAVVKTLSSKYGIDTIIKSFAVFKNMIHDYSAIELLIYGNGEQKKELIQLSESLGVEKEVHFMGYINNDKIPEIYANVDIACFGSRLESFGVSAVEAMACEVPVIATDADGFKEVIEDCKTGFIVNQNDIKAMAEYMRWLYFNPKLRNELGQNARKRVMKLYDWNNNVDFMISIYEAVYRRKKC</sequence>